<evidence type="ECO:0000313" key="3">
    <source>
        <dbReference type="EMBL" id="KZP22400.1"/>
    </source>
</evidence>
<proteinExistence type="inferred from homology"/>
<dbReference type="SUPFAM" id="SSF49785">
    <property type="entry name" value="Galactose-binding domain-like"/>
    <property type="match status" value="1"/>
</dbReference>
<sequence>MTTVRILFGSPSSPWDLSRWEPVDDRLRGGSSTSHLETMTLPSGSRTGGVRFYGDLDTKTLGGAGFASQSYRHAVPLAADEYKGISFIYQPKTSPVAKEPTRFTFILKSALVSTRPDGRRESTISYEYTFDSSSSACDKLENTSGPVPVELRIPFRDFQATYRGRPQPDAEPLNSAEIKELSIMCRSDFDKQSGPFELIVESIGAIHSESREGLQDLYGEKTTLVGRAGAEGSSGVLVRLSSLIRGLCG</sequence>
<dbReference type="AlphaFoldDB" id="A0A166KZ34"/>
<feature type="domain" description="NADH:ubiquinone oxidoreductase intermediate-associated protein 30" evidence="2">
    <location>
        <begin position="10"/>
        <end position="199"/>
    </location>
</feature>
<dbReference type="STRING" id="436010.A0A166KZ34"/>
<protein>
    <submittedName>
        <fullName evidence="3">CIA30-domain-containing protein</fullName>
    </submittedName>
</protein>
<accession>A0A166KZ34</accession>
<evidence type="ECO:0000259" key="2">
    <source>
        <dbReference type="Pfam" id="PF08547"/>
    </source>
</evidence>
<gene>
    <name evidence="3" type="ORF">FIBSPDRAFT_931181</name>
</gene>
<dbReference type="PANTHER" id="PTHR13194:SF19">
    <property type="entry name" value="NAD(P)-BINDING ROSSMANN-FOLD SUPERFAMILY PROTEIN"/>
    <property type="match status" value="1"/>
</dbReference>
<dbReference type="InterPro" id="IPR039131">
    <property type="entry name" value="NDUFAF1"/>
</dbReference>
<dbReference type="EMBL" id="KV417540">
    <property type="protein sequence ID" value="KZP22400.1"/>
    <property type="molecule type" value="Genomic_DNA"/>
</dbReference>
<evidence type="ECO:0000256" key="1">
    <source>
        <dbReference type="ARBA" id="ARBA00007884"/>
    </source>
</evidence>
<dbReference type="Pfam" id="PF08547">
    <property type="entry name" value="CIA30"/>
    <property type="match status" value="1"/>
</dbReference>
<dbReference type="PANTHER" id="PTHR13194">
    <property type="entry name" value="COMPLEX I INTERMEDIATE-ASSOCIATED PROTEIN 30"/>
    <property type="match status" value="1"/>
</dbReference>
<evidence type="ECO:0000313" key="4">
    <source>
        <dbReference type="Proteomes" id="UP000076532"/>
    </source>
</evidence>
<dbReference type="InterPro" id="IPR008979">
    <property type="entry name" value="Galactose-bd-like_sf"/>
</dbReference>
<dbReference type="OrthoDB" id="426386at2759"/>
<dbReference type="GO" id="GO:0010257">
    <property type="term" value="P:NADH dehydrogenase complex assembly"/>
    <property type="evidence" value="ECO:0007669"/>
    <property type="project" value="TreeGrafter"/>
</dbReference>
<dbReference type="InterPro" id="IPR013857">
    <property type="entry name" value="NADH-UbQ_OxRdtase-assoc_prot30"/>
</dbReference>
<comment type="similarity">
    <text evidence="1">Belongs to the CIA30 family.</text>
</comment>
<dbReference type="GO" id="GO:0051082">
    <property type="term" value="F:unfolded protein binding"/>
    <property type="evidence" value="ECO:0007669"/>
    <property type="project" value="TreeGrafter"/>
</dbReference>
<reference evidence="3 4" key="1">
    <citation type="journal article" date="2016" name="Mol. Biol. Evol.">
        <title>Comparative Genomics of Early-Diverging Mushroom-Forming Fungi Provides Insights into the Origins of Lignocellulose Decay Capabilities.</title>
        <authorList>
            <person name="Nagy L.G."/>
            <person name="Riley R."/>
            <person name="Tritt A."/>
            <person name="Adam C."/>
            <person name="Daum C."/>
            <person name="Floudas D."/>
            <person name="Sun H."/>
            <person name="Yadav J.S."/>
            <person name="Pangilinan J."/>
            <person name="Larsson K.H."/>
            <person name="Matsuura K."/>
            <person name="Barry K."/>
            <person name="Labutti K."/>
            <person name="Kuo R."/>
            <person name="Ohm R.A."/>
            <person name="Bhattacharya S.S."/>
            <person name="Shirouzu T."/>
            <person name="Yoshinaga Y."/>
            <person name="Martin F.M."/>
            <person name="Grigoriev I.V."/>
            <person name="Hibbett D.S."/>
        </authorList>
    </citation>
    <scope>NUCLEOTIDE SEQUENCE [LARGE SCALE GENOMIC DNA]</scope>
    <source>
        <strain evidence="3 4">CBS 109695</strain>
    </source>
</reference>
<dbReference type="Proteomes" id="UP000076532">
    <property type="component" value="Unassembled WGS sequence"/>
</dbReference>
<organism evidence="3 4">
    <name type="scientific">Athelia psychrophila</name>
    <dbReference type="NCBI Taxonomy" id="1759441"/>
    <lineage>
        <taxon>Eukaryota</taxon>
        <taxon>Fungi</taxon>
        <taxon>Dikarya</taxon>
        <taxon>Basidiomycota</taxon>
        <taxon>Agaricomycotina</taxon>
        <taxon>Agaricomycetes</taxon>
        <taxon>Agaricomycetidae</taxon>
        <taxon>Atheliales</taxon>
        <taxon>Atheliaceae</taxon>
        <taxon>Athelia</taxon>
    </lineage>
</organism>
<keyword evidence="4" id="KW-1185">Reference proteome</keyword>
<name>A0A166KZ34_9AGAM</name>